<dbReference type="SUPFAM" id="SSF53474">
    <property type="entry name" value="alpha/beta-Hydrolases"/>
    <property type="match status" value="1"/>
</dbReference>
<protein>
    <submittedName>
        <fullName evidence="4">Homoserine O-acetyltransferas-like protein</fullName>
    </submittedName>
</protein>
<dbReference type="Proteomes" id="UP000799772">
    <property type="component" value="Unassembled WGS sequence"/>
</dbReference>
<comment type="similarity">
    <text evidence="1">Belongs to the AB hydrolase superfamily. MetX family.</text>
</comment>
<dbReference type="PANTHER" id="PTHR32268:SF16">
    <property type="entry name" value="SERINE O-SUCCINYLTRANSFERASE"/>
    <property type="match status" value="1"/>
</dbReference>
<dbReference type="InterPro" id="IPR008220">
    <property type="entry name" value="HAT_MetX-like"/>
</dbReference>
<feature type="region of interest" description="Disordered" evidence="2">
    <location>
        <begin position="21"/>
        <end position="84"/>
    </location>
</feature>
<proteinExistence type="inferred from homology"/>
<dbReference type="OrthoDB" id="444135at2759"/>
<dbReference type="AlphaFoldDB" id="A0A9P4IF85"/>
<dbReference type="PIRSF" id="PIRSF000443">
    <property type="entry name" value="Homoser_Ac_trans"/>
    <property type="match status" value="1"/>
</dbReference>
<evidence type="ECO:0000313" key="5">
    <source>
        <dbReference type="Proteomes" id="UP000799772"/>
    </source>
</evidence>
<feature type="region of interest" description="Disordered" evidence="2">
    <location>
        <begin position="437"/>
        <end position="463"/>
    </location>
</feature>
<dbReference type="GO" id="GO:0004414">
    <property type="term" value="F:homoserine O-acetyltransferase activity"/>
    <property type="evidence" value="ECO:0007669"/>
    <property type="project" value="TreeGrafter"/>
</dbReference>
<evidence type="ECO:0000256" key="1">
    <source>
        <dbReference type="ARBA" id="ARBA00006886"/>
    </source>
</evidence>
<accession>A0A9P4IF85</accession>
<dbReference type="GO" id="GO:0009092">
    <property type="term" value="P:homoserine metabolic process"/>
    <property type="evidence" value="ECO:0007669"/>
    <property type="project" value="TreeGrafter"/>
</dbReference>
<keyword evidence="5" id="KW-1185">Reference proteome</keyword>
<dbReference type="PANTHER" id="PTHR32268">
    <property type="entry name" value="HOMOSERINE O-ACETYLTRANSFERASE"/>
    <property type="match status" value="1"/>
</dbReference>
<dbReference type="GO" id="GO:0009086">
    <property type="term" value="P:methionine biosynthetic process"/>
    <property type="evidence" value="ECO:0007669"/>
    <property type="project" value="TreeGrafter"/>
</dbReference>
<dbReference type="NCBIfam" id="TIGR01392">
    <property type="entry name" value="homoserO_Ac_trn"/>
    <property type="match status" value="1"/>
</dbReference>
<dbReference type="NCBIfam" id="NF001209">
    <property type="entry name" value="PRK00175.1"/>
    <property type="match status" value="1"/>
</dbReference>
<evidence type="ECO:0000259" key="3">
    <source>
        <dbReference type="Pfam" id="PF00561"/>
    </source>
</evidence>
<comment type="caution">
    <text evidence="4">The sequence shown here is derived from an EMBL/GenBank/DDBJ whole genome shotgun (WGS) entry which is preliminary data.</text>
</comment>
<dbReference type="Gene3D" id="3.40.50.1820">
    <property type="entry name" value="alpha/beta hydrolase"/>
    <property type="match status" value="1"/>
</dbReference>
<feature type="domain" description="AB hydrolase-1" evidence="3">
    <location>
        <begin position="155"/>
        <end position="498"/>
    </location>
</feature>
<dbReference type="EMBL" id="ML978124">
    <property type="protein sequence ID" value="KAF2100475.1"/>
    <property type="molecule type" value="Genomic_DNA"/>
</dbReference>
<dbReference type="GO" id="GO:0005739">
    <property type="term" value="C:mitochondrion"/>
    <property type="evidence" value="ECO:0007669"/>
    <property type="project" value="TreeGrafter"/>
</dbReference>
<dbReference type="InterPro" id="IPR000073">
    <property type="entry name" value="AB_hydrolase_1"/>
</dbReference>
<gene>
    <name evidence="4" type="ORF">NA57DRAFT_74084</name>
</gene>
<evidence type="ECO:0000313" key="4">
    <source>
        <dbReference type="EMBL" id="KAF2100475.1"/>
    </source>
</evidence>
<dbReference type="Pfam" id="PF00561">
    <property type="entry name" value="Abhydrolase_1"/>
    <property type="match status" value="1"/>
</dbReference>
<feature type="compositionally biased region" description="Basic residues" evidence="2">
    <location>
        <begin position="43"/>
        <end position="56"/>
    </location>
</feature>
<dbReference type="GO" id="GO:0009001">
    <property type="term" value="F:serine O-acetyltransferase activity"/>
    <property type="evidence" value="ECO:0007669"/>
    <property type="project" value="TreeGrafter"/>
</dbReference>
<name>A0A9P4IF85_9PEZI</name>
<reference evidence="4" key="1">
    <citation type="journal article" date="2020" name="Stud. Mycol.">
        <title>101 Dothideomycetes genomes: a test case for predicting lifestyles and emergence of pathogens.</title>
        <authorList>
            <person name="Haridas S."/>
            <person name="Albert R."/>
            <person name="Binder M."/>
            <person name="Bloem J."/>
            <person name="Labutti K."/>
            <person name="Salamov A."/>
            <person name="Andreopoulos B."/>
            <person name="Baker S."/>
            <person name="Barry K."/>
            <person name="Bills G."/>
            <person name="Bluhm B."/>
            <person name="Cannon C."/>
            <person name="Castanera R."/>
            <person name="Culley D."/>
            <person name="Daum C."/>
            <person name="Ezra D."/>
            <person name="Gonzalez J."/>
            <person name="Henrissat B."/>
            <person name="Kuo A."/>
            <person name="Liang C."/>
            <person name="Lipzen A."/>
            <person name="Lutzoni F."/>
            <person name="Magnuson J."/>
            <person name="Mondo S."/>
            <person name="Nolan M."/>
            <person name="Ohm R."/>
            <person name="Pangilinan J."/>
            <person name="Park H.-J."/>
            <person name="Ramirez L."/>
            <person name="Alfaro M."/>
            <person name="Sun H."/>
            <person name="Tritt A."/>
            <person name="Yoshinaga Y."/>
            <person name="Zwiers L.-H."/>
            <person name="Turgeon B."/>
            <person name="Goodwin S."/>
            <person name="Spatafora J."/>
            <person name="Crous P."/>
            <person name="Grigoriev I."/>
        </authorList>
    </citation>
    <scope>NUCLEOTIDE SEQUENCE</scope>
    <source>
        <strain evidence="4">CBS 133067</strain>
    </source>
</reference>
<sequence length="545" mass="59686">MSASRTIGPILRPAWQCVRSTSKNSRPAAAPFTIASPSSAGRPIRRKSSQAARRIHQQTPRNAQAAAAAVEYEPSQPPVDSTNPALSFPCLDAVESRSASLSRRSLSGPEPSYTSGKHLTFRSSDPLLLDWGGILPSYDVAYEAWGTLNAERSNAILLHTGLSASSHAHSTPENPQKGWWEKFIGPGGALDTNKYFIICTNVIGGCFGSTGPSSVDPANGERYATRFPILTMEDMVRAQFRLLDSLGIQKLFASVGASMGGMQSLAAGVLYPDRVGRVVSISGCARSHPYSIAMRHTQRQVLMTDPNWRRGFYYDGIPPHSGMKLAREIATVTYRSGPEWEQRFGRRRADSSKPPALCPDFLIETYLDHAGEKFCLEYDANSLLYVSKAMDLFDLGAEHRKNITEVRRNNQSKLQAFRESRGQVEQTAQDHCNLILPDKPYEEQEESTSLESMDTPTSPAESEYPPADLVGGLSPLVNTPTLVLGVASDILFPSWQQREVADTLKAVGNRQVTHVELGEDKSLFGHDTFLLDLEGVGGAVRRFLG</sequence>
<dbReference type="GO" id="GO:0006535">
    <property type="term" value="P:cysteine biosynthetic process from serine"/>
    <property type="evidence" value="ECO:0007669"/>
    <property type="project" value="TreeGrafter"/>
</dbReference>
<organism evidence="4 5">
    <name type="scientific">Rhizodiscina lignyota</name>
    <dbReference type="NCBI Taxonomy" id="1504668"/>
    <lineage>
        <taxon>Eukaryota</taxon>
        <taxon>Fungi</taxon>
        <taxon>Dikarya</taxon>
        <taxon>Ascomycota</taxon>
        <taxon>Pezizomycotina</taxon>
        <taxon>Dothideomycetes</taxon>
        <taxon>Pleosporomycetidae</taxon>
        <taxon>Aulographales</taxon>
        <taxon>Rhizodiscinaceae</taxon>
        <taxon>Rhizodiscina</taxon>
    </lineage>
</organism>
<evidence type="ECO:0000256" key="2">
    <source>
        <dbReference type="SAM" id="MobiDB-lite"/>
    </source>
</evidence>
<feature type="compositionally biased region" description="Polar residues" evidence="2">
    <location>
        <begin position="449"/>
        <end position="460"/>
    </location>
</feature>
<dbReference type="HAMAP" id="MF_00296">
    <property type="entry name" value="MetX_acyltransf"/>
    <property type="match status" value="1"/>
</dbReference>
<dbReference type="InterPro" id="IPR029058">
    <property type="entry name" value="AB_hydrolase_fold"/>
</dbReference>